<keyword evidence="2" id="KW-0472">Membrane</keyword>
<organism evidence="3 4">
    <name type="scientific">Rhodococcus opacus</name>
    <name type="common">Nocardia opaca</name>
    <dbReference type="NCBI Taxonomy" id="37919"/>
    <lineage>
        <taxon>Bacteria</taxon>
        <taxon>Bacillati</taxon>
        <taxon>Actinomycetota</taxon>
        <taxon>Actinomycetes</taxon>
        <taxon>Mycobacteriales</taxon>
        <taxon>Nocardiaceae</taxon>
        <taxon>Rhodococcus</taxon>
    </lineage>
</organism>
<proteinExistence type="predicted"/>
<evidence type="ECO:0000256" key="2">
    <source>
        <dbReference type="SAM" id="Phobius"/>
    </source>
</evidence>
<feature type="transmembrane region" description="Helical" evidence="2">
    <location>
        <begin position="132"/>
        <end position="155"/>
    </location>
</feature>
<reference evidence="3 4" key="1">
    <citation type="submission" date="2014-07" db="EMBL/GenBank/DDBJ databases">
        <title>Genome Sequence of Rhodococcus opacus Strain R7, a Biodegrader of Mono- and Polycyclic Aromatic Hydrocarbons.</title>
        <authorList>
            <person name="Di Gennaro P."/>
            <person name="Zampolli J."/>
            <person name="Presti I."/>
            <person name="Cappelletti M."/>
            <person name="D'Ursi P."/>
            <person name="Orro A."/>
            <person name="Mezzelani A."/>
            <person name="Milanesi L."/>
        </authorList>
    </citation>
    <scope>NUCLEOTIDE SEQUENCE [LARGE SCALE GENOMIC DNA]</scope>
    <source>
        <strain evidence="3 4">R7</strain>
    </source>
</reference>
<dbReference type="eggNOG" id="ENOG5033240">
    <property type="taxonomic scope" value="Bacteria"/>
</dbReference>
<name>A0A076EY11_RHOOP</name>
<keyword evidence="2" id="KW-1133">Transmembrane helix</keyword>
<dbReference type="InterPro" id="IPR025637">
    <property type="entry name" value="DUF4333"/>
</dbReference>
<dbReference type="Pfam" id="PF14230">
    <property type="entry name" value="DUF4333"/>
    <property type="match status" value="1"/>
</dbReference>
<feature type="region of interest" description="Disordered" evidence="1">
    <location>
        <begin position="1"/>
        <end position="127"/>
    </location>
</feature>
<dbReference type="EMBL" id="CP008947">
    <property type="protein sequence ID" value="AII10293.1"/>
    <property type="molecule type" value="Genomic_DNA"/>
</dbReference>
<evidence type="ECO:0000313" key="3">
    <source>
        <dbReference type="EMBL" id="AII10293.1"/>
    </source>
</evidence>
<protein>
    <submittedName>
        <fullName evidence="3">Uncharacterized protein</fullName>
    </submittedName>
</protein>
<keyword evidence="2" id="KW-0812">Transmembrane</keyword>
<evidence type="ECO:0000256" key="1">
    <source>
        <dbReference type="SAM" id="MobiDB-lite"/>
    </source>
</evidence>
<sequence>MSGPYGPNDPNGQWAQGQQPGQGNPDQTGGQYGAPQYGQQPPAQPWGQPGPGQPQQPGQPQWGQHPQQPGQPQWGQQPQPGQLGQPGPGQWGQQPGQPQWGQQPGQPQQWGPTPGQQQWGQPPSSGKSKLPLIIGGVVALLVIVGIALVLAFTVFGTDTLDQKAAEDGVERIVTDSYGAENVSGVTCPADQEVKKGNSFTCSLTVDGEKKQVTLTFTDDKGTYEVSRPS</sequence>
<accession>A0A076EY11</accession>
<evidence type="ECO:0000313" key="4">
    <source>
        <dbReference type="Proteomes" id="UP000028488"/>
    </source>
</evidence>
<dbReference type="Proteomes" id="UP000028488">
    <property type="component" value="Chromosome"/>
</dbReference>
<dbReference type="AlphaFoldDB" id="A0A076EY11"/>
<feature type="compositionally biased region" description="Low complexity" evidence="1">
    <location>
        <begin position="91"/>
        <end position="123"/>
    </location>
</feature>
<dbReference type="RefSeq" id="WP_081792281.1">
    <property type="nucleotide sequence ID" value="NZ_CP008947.1"/>
</dbReference>
<gene>
    <name evidence="3" type="ORF">EP51_38820</name>
</gene>
<feature type="compositionally biased region" description="Low complexity" evidence="1">
    <location>
        <begin position="10"/>
        <end position="83"/>
    </location>
</feature>